<dbReference type="PANTHER" id="PTHR43596:SF1">
    <property type="entry name" value="ADP,ATP CARRIER PROTEIN"/>
    <property type="match status" value="1"/>
</dbReference>
<reference evidence="3 4" key="2">
    <citation type="journal article" date="2008" name="Nature">
        <title>The Phaeodactylum genome reveals the evolutionary history of diatom genomes.</title>
        <authorList>
            <person name="Bowler C."/>
            <person name="Allen A.E."/>
            <person name="Badger J.H."/>
            <person name="Grimwood J."/>
            <person name="Jabbari K."/>
            <person name="Kuo A."/>
            <person name="Maheswari U."/>
            <person name="Martens C."/>
            <person name="Maumus F."/>
            <person name="Otillar R.P."/>
            <person name="Rayko E."/>
            <person name="Salamov A."/>
            <person name="Vandepoele K."/>
            <person name="Beszteri B."/>
            <person name="Gruber A."/>
            <person name="Heijde M."/>
            <person name="Katinka M."/>
            <person name="Mock T."/>
            <person name="Valentin K."/>
            <person name="Verret F."/>
            <person name="Berges J.A."/>
            <person name="Brownlee C."/>
            <person name="Cadoret J.P."/>
            <person name="Chiovitti A."/>
            <person name="Choi C.J."/>
            <person name="Coesel S."/>
            <person name="De Martino A."/>
            <person name="Detter J.C."/>
            <person name="Durkin C."/>
            <person name="Falciatore A."/>
            <person name="Fournet J."/>
            <person name="Haruta M."/>
            <person name="Huysman M.J."/>
            <person name="Jenkins B.D."/>
            <person name="Jiroutova K."/>
            <person name="Jorgensen R.E."/>
            <person name="Joubert Y."/>
            <person name="Kaplan A."/>
            <person name="Kroger N."/>
            <person name="Kroth P.G."/>
            <person name="La Roche J."/>
            <person name="Lindquist E."/>
            <person name="Lommer M."/>
            <person name="Martin-Jezequel V."/>
            <person name="Lopez P.J."/>
            <person name="Lucas S."/>
            <person name="Mangogna M."/>
            <person name="McGinnis K."/>
            <person name="Medlin L.K."/>
            <person name="Montsant A."/>
            <person name="Oudot-Le Secq M.P."/>
            <person name="Napoli C."/>
            <person name="Obornik M."/>
            <person name="Parker M.S."/>
            <person name="Petit J.L."/>
            <person name="Porcel B.M."/>
            <person name="Poulsen N."/>
            <person name="Robison M."/>
            <person name="Rychlewski L."/>
            <person name="Rynearson T.A."/>
            <person name="Schmutz J."/>
            <person name="Shapiro H."/>
            <person name="Siaut M."/>
            <person name="Stanley M."/>
            <person name="Sussman M.R."/>
            <person name="Taylor A.R."/>
            <person name="Vardi A."/>
            <person name="von Dassow P."/>
            <person name="Vyverman W."/>
            <person name="Willis A."/>
            <person name="Wyrwicz L.S."/>
            <person name="Rokhsar D.S."/>
            <person name="Weissenbach J."/>
            <person name="Armbrust E.V."/>
            <person name="Green B.R."/>
            <person name="Van de Peer Y."/>
            <person name="Grigoriev I.V."/>
        </authorList>
    </citation>
    <scope>NUCLEOTIDE SEQUENCE [LARGE SCALE GENOMIC DNA]</scope>
    <source>
        <strain evidence="3 4">CCMP1335</strain>
    </source>
</reference>
<dbReference type="InterPro" id="IPR036259">
    <property type="entry name" value="MFS_trans_sf"/>
</dbReference>
<feature type="transmembrane region" description="Helical" evidence="2">
    <location>
        <begin position="393"/>
        <end position="412"/>
    </location>
</feature>
<dbReference type="HOGENOM" id="CLU_298543_0_0_1"/>
<accession>B8C6Y8</accession>
<keyword evidence="2" id="KW-0472">Membrane</keyword>
<name>B8C6Y8_THAPS</name>
<protein>
    <recommendedName>
        <fullName evidence="5">ADP,ATP carrier protein</fullName>
    </recommendedName>
</protein>
<dbReference type="eggNOG" id="ENOG502QPVU">
    <property type="taxonomic scope" value="Eukaryota"/>
</dbReference>
<dbReference type="GeneID" id="7450181"/>
<keyword evidence="2" id="KW-1133">Transmembrane helix</keyword>
<evidence type="ECO:0000313" key="3">
    <source>
        <dbReference type="EMBL" id="EED90888.1"/>
    </source>
</evidence>
<feature type="transmembrane region" description="Helical" evidence="2">
    <location>
        <begin position="784"/>
        <end position="804"/>
    </location>
</feature>
<dbReference type="EMBL" id="CM000644">
    <property type="protein sequence ID" value="EED90888.1"/>
    <property type="molecule type" value="Genomic_DNA"/>
</dbReference>
<feature type="compositionally biased region" description="Low complexity" evidence="1">
    <location>
        <begin position="215"/>
        <end position="253"/>
    </location>
</feature>
<feature type="compositionally biased region" description="Polar residues" evidence="1">
    <location>
        <begin position="65"/>
        <end position="82"/>
    </location>
</feature>
<feature type="transmembrane region" description="Helical" evidence="2">
    <location>
        <begin position="624"/>
        <end position="646"/>
    </location>
</feature>
<evidence type="ECO:0000256" key="1">
    <source>
        <dbReference type="SAM" id="MobiDB-lite"/>
    </source>
</evidence>
<feature type="compositionally biased region" description="Low complexity" evidence="1">
    <location>
        <begin position="579"/>
        <end position="593"/>
    </location>
</feature>
<feature type="transmembrane region" description="Helical" evidence="2">
    <location>
        <begin position="600"/>
        <end position="618"/>
    </location>
</feature>
<feature type="region of interest" description="Disordered" evidence="1">
    <location>
        <begin position="559"/>
        <end position="593"/>
    </location>
</feature>
<feature type="transmembrane region" description="Helical" evidence="2">
    <location>
        <begin position="968"/>
        <end position="988"/>
    </location>
</feature>
<dbReference type="Proteomes" id="UP000001449">
    <property type="component" value="Chromosome 8"/>
</dbReference>
<dbReference type="AlphaFoldDB" id="B8C6Y8"/>
<feature type="transmembrane region" description="Helical" evidence="2">
    <location>
        <begin position="334"/>
        <end position="355"/>
    </location>
</feature>
<dbReference type="OMA" id="TCANYML"/>
<feature type="transmembrane region" description="Helical" evidence="2">
    <location>
        <begin position="858"/>
        <end position="879"/>
    </location>
</feature>
<gene>
    <name evidence="3" type="ORF">THAPSDRAFT_23769</name>
</gene>
<feature type="transmembrane region" description="Helical" evidence="2">
    <location>
        <begin position="436"/>
        <end position="455"/>
    </location>
</feature>
<dbReference type="KEGG" id="tps:THAPSDRAFT_23769"/>
<feature type="transmembrane region" description="Helical" evidence="2">
    <location>
        <begin position="824"/>
        <end position="851"/>
    </location>
</feature>
<evidence type="ECO:0008006" key="5">
    <source>
        <dbReference type="Google" id="ProtNLM"/>
    </source>
</evidence>
<proteinExistence type="predicted"/>
<dbReference type="SUPFAM" id="SSF103473">
    <property type="entry name" value="MFS general substrate transporter"/>
    <property type="match status" value="1"/>
</dbReference>
<reference evidence="3 4" key="1">
    <citation type="journal article" date="2004" name="Science">
        <title>The genome of the diatom Thalassiosira pseudonana: ecology, evolution, and metabolism.</title>
        <authorList>
            <person name="Armbrust E.V."/>
            <person name="Berges J.A."/>
            <person name="Bowler C."/>
            <person name="Green B.R."/>
            <person name="Martinez D."/>
            <person name="Putnam N.H."/>
            <person name="Zhou S."/>
            <person name="Allen A.E."/>
            <person name="Apt K.E."/>
            <person name="Bechner M."/>
            <person name="Brzezinski M.A."/>
            <person name="Chaal B.K."/>
            <person name="Chiovitti A."/>
            <person name="Davis A.K."/>
            <person name="Demarest M.S."/>
            <person name="Detter J.C."/>
            <person name="Glavina T."/>
            <person name="Goodstein D."/>
            <person name="Hadi M.Z."/>
            <person name="Hellsten U."/>
            <person name="Hildebrand M."/>
            <person name="Jenkins B.D."/>
            <person name="Jurka J."/>
            <person name="Kapitonov V.V."/>
            <person name="Kroger N."/>
            <person name="Lau W.W."/>
            <person name="Lane T.W."/>
            <person name="Larimer F.W."/>
            <person name="Lippmeier J.C."/>
            <person name="Lucas S."/>
            <person name="Medina M."/>
            <person name="Montsant A."/>
            <person name="Obornik M."/>
            <person name="Parker M.S."/>
            <person name="Palenik B."/>
            <person name="Pazour G.J."/>
            <person name="Richardson P.M."/>
            <person name="Rynearson T.A."/>
            <person name="Saito M.A."/>
            <person name="Schwartz D.C."/>
            <person name="Thamatrakoln K."/>
            <person name="Valentin K."/>
            <person name="Vardi A."/>
            <person name="Wilkerson F.P."/>
            <person name="Rokhsar D.S."/>
        </authorList>
    </citation>
    <scope>NUCLEOTIDE SEQUENCE [LARGE SCALE GENOMIC DNA]</scope>
    <source>
        <strain evidence="3 4">CCMP1335</strain>
    </source>
</reference>
<dbReference type="PANTHER" id="PTHR43596">
    <property type="entry name" value="ADP,ATP CARRIER PROTEIN"/>
    <property type="match status" value="1"/>
</dbReference>
<dbReference type="InParanoid" id="B8C6Y8"/>
<feature type="region of interest" description="Disordered" evidence="1">
    <location>
        <begin position="208"/>
        <end position="258"/>
    </location>
</feature>
<evidence type="ECO:0000256" key="2">
    <source>
        <dbReference type="SAM" id="Phobius"/>
    </source>
</evidence>
<feature type="transmembrane region" description="Helical" evidence="2">
    <location>
        <begin position="307"/>
        <end position="327"/>
    </location>
</feature>
<organism evidence="3 4">
    <name type="scientific">Thalassiosira pseudonana</name>
    <name type="common">Marine diatom</name>
    <name type="synonym">Cyclotella nana</name>
    <dbReference type="NCBI Taxonomy" id="35128"/>
    <lineage>
        <taxon>Eukaryota</taxon>
        <taxon>Sar</taxon>
        <taxon>Stramenopiles</taxon>
        <taxon>Ochrophyta</taxon>
        <taxon>Bacillariophyta</taxon>
        <taxon>Coscinodiscophyceae</taxon>
        <taxon>Thalassiosirophycidae</taxon>
        <taxon>Thalassiosirales</taxon>
        <taxon>Thalassiosiraceae</taxon>
        <taxon>Thalassiosira</taxon>
    </lineage>
</organism>
<feature type="compositionally biased region" description="Polar residues" evidence="1">
    <location>
        <begin position="90"/>
        <end position="115"/>
    </location>
</feature>
<sequence length="1007" mass="108764">MAVATVYSSGEAPMDIDEDSSPPTIEETDLTSRLDNTHITADEDEPIMQPDNDGQEEDANEGISPLSSDAVWSQNISSSHPTLRNRKAQSKSMTGELTPQSLISDDATNSTNTTPRMDASMPAPWPHSPKLTTAKHPVLFTQSSSGQMMIPTIESSSFDEDPDQEMCPASRAAAATEVLAAADHSNMVDTTEDVVAELQIEDYEERLSRQETMHTSNHSGLNLLGSSRSSGSSLHSTLSSPSQNNNFNNFAPASPGPNPDLFPSYNDTAVKNKPSNLYTFSSNSYSGRILTLLSDKFVPVHQHNTHGGSALAGFLALLLVTCANYMLGPMRDAAALAVGVSHIPALTLASTVLALGSSVPVGWLFEAPDPRRRRVWKRMGLTRGETQGSSLALFYRVFAFLLLSYAIGFQFVDKFGRRNGKGEEVVGSEDEGEDSIIVWISIIFFRVLAAIGIPVDMILAKLEELAGDLFGIHRFMSSSLVSHQDESIPALILHACSCVVNKFGSIIYIMFFLVVHLMKLHSLSLIWGVTTEAMEYEENAEQRRAAKEKEDLVRTTSAGGLVMTGSPNKRDKSNDCNNSQGSSKDGSSKPSKSSLRLKRLGFVGFGGTLGGILGSVIASFTAHILHLSGLLVLAAIMLEISANLSIELGKIMQRHWEEQMRYTSCGDLASLAGSSENLSSSTVDASMKKSVSLGSMKRVASAGGNLSQGNLAQLATQTRRSSLQNSDGGGMTRAKSIGAISLSSEEKESLEKEAARQADQPMIDDNSFKQRLLRGVTTILRSRLLMAIFTYNALYASTSVLLSFQRAELVANRSATGSSAVSNTAFLAKINTASSVAVFALQASGLGALIANRCGQRGALALMPIIRLFGIFLLGYWHLMSDGQPPDLILFLVIDEFTKVINFAIAKPVRENLWRGLSAEARYEAKPIVDTLANRWGGGSAAFLVSFINRITDLTGMGEVKENGERSIFGFPPVLLLCMIISAWWTAVSADVGNIRKKIDLELKKQQ</sequence>
<dbReference type="RefSeq" id="XP_002292037.1">
    <property type="nucleotide sequence ID" value="XM_002292001.1"/>
</dbReference>
<keyword evidence="4" id="KW-1185">Reference proteome</keyword>
<dbReference type="PaxDb" id="35128-Thaps23769"/>
<feature type="region of interest" description="Disordered" evidence="1">
    <location>
        <begin position="1"/>
        <end position="121"/>
    </location>
</feature>
<keyword evidence="2" id="KW-0812">Transmembrane</keyword>
<evidence type="ECO:0000313" key="4">
    <source>
        <dbReference type="Proteomes" id="UP000001449"/>
    </source>
</evidence>